<dbReference type="EMBL" id="SNZH01000001">
    <property type="protein sequence ID" value="TDR48633.1"/>
    <property type="molecule type" value="Genomic_DNA"/>
</dbReference>
<evidence type="ECO:0000313" key="3">
    <source>
        <dbReference type="Proteomes" id="UP000295293"/>
    </source>
</evidence>
<dbReference type="AlphaFoldDB" id="A0A4R6Z9P5"/>
<feature type="compositionally biased region" description="Pro residues" evidence="1">
    <location>
        <begin position="15"/>
        <end position="43"/>
    </location>
</feature>
<feature type="region of interest" description="Disordered" evidence="1">
    <location>
        <begin position="1"/>
        <end position="50"/>
    </location>
</feature>
<reference evidence="2 3" key="1">
    <citation type="submission" date="2019-03" db="EMBL/GenBank/DDBJ databases">
        <title>Genomic Encyclopedia of Type Strains, Phase IV (KMG-IV): sequencing the most valuable type-strain genomes for metagenomic binning, comparative biology and taxonomic classification.</title>
        <authorList>
            <person name="Goeker M."/>
        </authorList>
    </citation>
    <scope>NUCLEOTIDE SEQUENCE [LARGE SCALE GENOMIC DNA]</scope>
    <source>
        <strain evidence="2 3">DSM 21667</strain>
    </source>
</reference>
<protein>
    <submittedName>
        <fullName evidence="2">Uncharacterized protein</fullName>
    </submittedName>
</protein>
<evidence type="ECO:0000313" key="2">
    <source>
        <dbReference type="EMBL" id="TDR48633.1"/>
    </source>
</evidence>
<comment type="caution">
    <text evidence="2">The sequence shown here is derived from an EMBL/GenBank/DDBJ whole genome shotgun (WGS) entry which is preliminary data.</text>
</comment>
<gene>
    <name evidence="2" type="ORF">DFR29_101253</name>
</gene>
<proteinExistence type="predicted"/>
<dbReference type="RefSeq" id="WP_133816753.1">
    <property type="nucleotide sequence ID" value="NZ_SNZH01000001.1"/>
</dbReference>
<accession>A0A4R6Z9P5</accession>
<evidence type="ECO:0000256" key="1">
    <source>
        <dbReference type="SAM" id="MobiDB-lite"/>
    </source>
</evidence>
<organism evidence="2 3">
    <name type="scientific">Tahibacter aquaticus</name>
    <dbReference type="NCBI Taxonomy" id="520092"/>
    <lineage>
        <taxon>Bacteria</taxon>
        <taxon>Pseudomonadati</taxon>
        <taxon>Pseudomonadota</taxon>
        <taxon>Gammaproteobacteria</taxon>
        <taxon>Lysobacterales</taxon>
        <taxon>Rhodanobacteraceae</taxon>
        <taxon>Tahibacter</taxon>
    </lineage>
</organism>
<name>A0A4R6Z9P5_9GAMM</name>
<sequence length="65" mass="7159">MLSHYAIELHRPITPGDPTPQPPGQPAPIPEQAPPPVTEPPPVRASAWGCSRQIVEGYDRQPRWS</sequence>
<dbReference type="Proteomes" id="UP000295293">
    <property type="component" value="Unassembled WGS sequence"/>
</dbReference>
<keyword evidence="3" id="KW-1185">Reference proteome</keyword>